<feature type="region of interest" description="Disordered" evidence="1">
    <location>
        <begin position="57"/>
        <end position="163"/>
    </location>
</feature>
<proteinExistence type="predicted"/>
<keyword evidence="3" id="KW-1185">Reference proteome</keyword>
<evidence type="ECO:0000256" key="1">
    <source>
        <dbReference type="SAM" id="MobiDB-lite"/>
    </source>
</evidence>
<evidence type="ECO:0000313" key="2">
    <source>
        <dbReference type="EnsemblPlants" id="PGSC0003DMT400097458"/>
    </source>
</evidence>
<organism evidence="2 3">
    <name type="scientific">Solanum tuberosum</name>
    <name type="common">Potato</name>
    <dbReference type="NCBI Taxonomy" id="4113"/>
    <lineage>
        <taxon>Eukaryota</taxon>
        <taxon>Viridiplantae</taxon>
        <taxon>Streptophyta</taxon>
        <taxon>Embryophyta</taxon>
        <taxon>Tracheophyta</taxon>
        <taxon>Spermatophyta</taxon>
        <taxon>Magnoliopsida</taxon>
        <taxon>eudicotyledons</taxon>
        <taxon>Gunneridae</taxon>
        <taxon>Pentapetalae</taxon>
        <taxon>asterids</taxon>
        <taxon>lamiids</taxon>
        <taxon>Solanales</taxon>
        <taxon>Solanaceae</taxon>
        <taxon>Solanoideae</taxon>
        <taxon>Solaneae</taxon>
        <taxon>Solanum</taxon>
    </lineage>
</organism>
<name>M1E0N8_SOLTU</name>
<dbReference type="PaxDb" id="4113-PGSC0003DMT400097458"/>
<dbReference type="AlphaFoldDB" id="M1E0N8"/>
<reference evidence="2" key="2">
    <citation type="submission" date="2015-06" db="UniProtKB">
        <authorList>
            <consortium name="EnsemblPlants"/>
        </authorList>
    </citation>
    <scope>IDENTIFICATION</scope>
    <source>
        <strain evidence="2">DM1-3 516 R44</strain>
    </source>
</reference>
<feature type="compositionally biased region" description="Low complexity" evidence="1">
    <location>
        <begin position="135"/>
        <end position="156"/>
    </location>
</feature>
<dbReference type="Gramene" id="PGSC0003DMT400097458">
    <property type="protein sequence ID" value="PGSC0003DMT400097458"/>
    <property type="gene ID" value="PGSC0003DMG400047029"/>
</dbReference>
<dbReference type="InParanoid" id="M1E0N8"/>
<reference evidence="3" key="1">
    <citation type="journal article" date="2011" name="Nature">
        <title>Genome sequence and analysis of the tuber crop potato.</title>
        <authorList>
            <consortium name="The Potato Genome Sequencing Consortium"/>
        </authorList>
    </citation>
    <scope>NUCLEOTIDE SEQUENCE [LARGE SCALE GENOMIC DNA]</scope>
    <source>
        <strain evidence="3">cv. DM1-3 516 R44</strain>
    </source>
</reference>
<dbReference type="Proteomes" id="UP000011115">
    <property type="component" value="Unassembled WGS sequence"/>
</dbReference>
<feature type="compositionally biased region" description="Polar residues" evidence="1">
    <location>
        <begin position="91"/>
        <end position="106"/>
    </location>
</feature>
<evidence type="ECO:0000313" key="3">
    <source>
        <dbReference type="Proteomes" id="UP000011115"/>
    </source>
</evidence>
<protein>
    <recommendedName>
        <fullName evidence="4">Integrase core domain containing protein</fullName>
    </recommendedName>
</protein>
<dbReference type="EnsemblPlants" id="PGSC0003DMT400097458">
    <property type="protein sequence ID" value="PGSC0003DMT400097458"/>
    <property type="gene ID" value="PGSC0003DMG400047029"/>
</dbReference>
<dbReference type="HOGENOM" id="CLU_029307_8_0_1"/>
<evidence type="ECO:0008006" key="4">
    <source>
        <dbReference type="Google" id="ProtNLM"/>
    </source>
</evidence>
<sequence length="173" mass="18871">MLMLSFGFVTFGEKPEFTECTRRLGDSAKVLFDRPFYPHMATTNLDMPHRKRARGIVINKGVANLPKKGKTTPPKGGKGKGKKPISEVPEHNSSSEGESFDSQVAFSESDDERPLQSRQAEICARSHPDSSRALTTTPPTADTVPAPTPTVVLVPPVQVPPPRLLNRLKVDGL</sequence>
<accession>M1E0N8</accession>